<sequence length="62" mass="6726">MKTINLSRLLKNFSSGWVAITSDYKKVVASGKTLKEVSSKVGDEDVVLISASKNYRGYITAG</sequence>
<gene>
    <name evidence="1" type="ORF">A3F00_01730</name>
</gene>
<comment type="caution">
    <text evidence="1">The sequence shown here is derived from an EMBL/GenBank/DDBJ whole genome shotgun (WGS) entry which is preliminary data.</text>
</comment>
<accession>A0A1F5KCD7</accession>
<protein>
    <recommendedName>
        <fullName evidence="3">DUF5678 domain-containing protein</fullName>
    </recommendedName>
</protein>
<dbReference type="EMBL" id="MFDE01000018">
    <property type="protein sequence ID" value="OGE38593.1"/>
    <property type="molecule type" value="Genomic_DNA"/>
</dbReference>
<proteinExistence type="predicted"/>
<organism evidence="1 2">
    <name type="scientific">Candidatus Daviesbacteria bacterium RIFCSPHIGHO2_12_FULL_37_11</name>
    <dbReference type="NCBI Taxonomy" id="1797777"/>
    <lineage>
        <taxon>Bacteria</taxon>
        <taxon>Candidatus Daviesiibacteriota</taxon>
    </lineage>
</organism>
<dbReference type="Proteomes" id="UP000176527">
    <property type="component" value="Unassembled WGS sequence"/>
</dbReference>
<dbReference type="AlphaFoldDB" id="A0A1F5KCD7"/>
<name>A0A1F5KCD7_9BACT</name>
<reference evidence="1 2" key="1">
    <citation type="journal article" date="2016" name="Nat. Commun.">
        <title>Thousands of microbial genomes shed light on interconnected biogeochemical processes in an aquifer system.</title>
        <authorList>
            <person name="Anantharaman K."/>
            <person name="Brown C.T."/>
            <person name="Hug L.A."/>
            <person name="Sharon I."/>
            <person name="Castelle C.J."/>
            <person name="Probst A.J."/>
            <person name="Thomas B.C."/>
            <person name="Singh A."/>
            <person name="Wilkins M.J."/>
            <person name="Karaoz U."/>
            <person name="Brodie E.L."/>
            <person name="Williams K.H."/>
            <person name="Hubbard S.S."/>
            <person name="Banfield J.F."/>
        </authorList>
    </citation>
    <scope>NUCLEOTIDE SEQUENCE [LARGE SCALE GENOMIC DNA]</scope>
</reference>
<evidence type="ECO:0000313" key="1">
    <source>
        <dbReference type="EMBL" id="OGE38593.1"/>
    </source>
</evidence>
<evidence type="ECO:0000313" key="2">
    <source>
        <dbReference type="Proteomes" id="UP000176527"/>
    </source>
</evidence>
<evidence type="ECO:0008006" key="3">
    <source>
        <dbReference type="Google" id="ProtNLM"/>
    </source>
</evidence>